<reference evidence="12 13" key="1">
    <citation type="submission" date="2014-11" db="EMBL/GenBank/DDBJ databases">
        <title>A Rickettsiales Symbiont of Amoebae With Ancient Features.</title>
        <authorList>
            <person name="Schulz F."/>
            <person name="Martijn J."/>
            <person name="Wascher F."/>
            <person name="Kostanjsek R."/>
            <person name="Ettema T.J."/>
            <person name="Horn M."/>
        </authorList>
    </citation>
    <scope>NUCLEOTIDE SEQUENCE [LARGE SCALE GENOMIC DNA]</scope>
    <source>
        <strain evidence="12 13">UWC36</strain>
    </source>
</reference>
<evidence type="ECO:0000256" key="3">
    <source>
        <dbReference type="ARBA" id="ARBA00023015"/>
    </source>
</evidence>
<keyword evidence="13" id="KW-1185">Reference proteome</keyword>
<dbReference type="Proteomes" id="UP000031258">
    <property type="component" value="Unassembled WGS sequence"/>
</dbReference>
<dbReference type="GO" id="GO:0003746">
    <property type="term" value="F:translation elongation factor activity"/>
    <property type="evidence" value="ECO:0007669"/>
    <property type="project" value="UniProtKB-KW"/>
</dbReference>
<dbReference type="SUPFAM" id="SSF46557">
    <property type="entry name" value="GreA transcript cleavage protein, N-terminal domain"/>
    <property type="match status" value="1"/>
</dbReference>
<feature type="domain" description="Transcription elongation factor GreA/GreB N-terminal" evidence="11">
    <location>
        <begin position="13"/>
        <end position="82"/>
    </location>
</feature>
<dbReference type="AlphaFoldDB" id="A0A0C1QJD8"/>
<dbReference type="InterPro" id="IPR006359">
    <property type="entry name" value="Tscrpt_elong_fac_GreA"/>
</dbReference>
<keyword evidence="12" id="KW-0251">Elongation factor</keyword>
<dbReference type="STRING" id="86105.NF27_IN00490"/>
<dbReference type="SUPFAM" id="SSF54534">
    <property type="entry name" value="FKBP-like"/>
    <property type="match status" value="1"/>
</dbReference>
<accession>A0A0C1QJD8</accession>
<evidence type="ECO:0000256" key="9">
    <source>
        <dbReference type="RuleBase" id="RU000556"/>
    </source>
</evidence>
<evidence type="ECO:0000259" key="11">
    <source>
        <dbReference type="Pfam" id="PF03449"/>
    </source>
</evidence>
<proteinExistence type="inferred from homology"/>
<dbReference type="FunFam" id="1.10.287.180:FF:000001">
    <property type="entry name" value="Transcription elongation factor GreA"/>
    <property type="match status" value="1"/>
</dbReference>
<dbReference type="PATRIC" id="fig|86105.3.peg.1850"/>
<dbReference type="NCBIfam" id="NF001261">
    <property type="entry name" value="PRK00226.1-2"/>
    <property type="match status" value="1"/>
</dbReference>
<evidence type="ECO:0000256" key="8">
    <source>
        <dbReference type="HAMAP-Rule" id="MF_00105"/>
    </source>
</evidence>
<dbReference type="InterPro" id="IPR022691">
    <property type="entry name" value="Tscrpt_elong_fac_GreA/B_N"/>
</dbReference>
<dbReference type="HAMAP" id="MF_00105">
    <property type="entry name" value="GreA_GreB"/>
    <property type="match status" value="1"/>
</dbReference>
<dbReference type="Gene3D" id="1.10.287.180">
    <property type="entry name" value="Transcription elongation factor, GreA/GreB, N-terminal domain"/>
    <property type="match status" value="1"/>
</dbReference>
<organism evidence="12 13">
    <name type="scientific">Candidatus Jidaibacter acanthamoebae</name>
    <dbReference type="NCBI Taxonomy" id="86105"/>
    <lineage>
        <taxon>Bacteria</taxon>
        <taxon>Pseudomonadati</taxon>
        <taxon>Pseudomonadota</taxon>
        <taxon>Alphaproteobacteria</taxon>
        <taxon>Rickettsiales</taxon>
        <taxon>Candidatus Midichloriaceae</taxon>
        <taxon>Candidatus Jidaibacter</taxon>
    </lineage>
</organism>
<keyword evidence="3 8" id="KW-0805">Transcription regulation</keyword>
<evidence type="ECO:0000256" key="5">
    <source>
        <dbReference type="ARBA" id="ARBA00023163"/>
    </source>
</evidence>
<dbReference type="Pfam" id="PF03449">
    <property type="entry name" value="GreA_GreB_N"/>
    <property type="match status" value="1"/>
</dbReference>
<evidence type="ECO:0000256" key="2">
    <source>
        <dbReference type="ARBA" id="ARBA00013729"/>
    </source>
</evidence>
<dbReference type="GO" id="GO:0070063">
    <property type="term" value="F:RNA polymerase binding"/>
    <property type="evidence" value="ECO:0007669"/>
    <property type="project" value="InterPro"/>
</dbReference>
<dbReference type="Gene3D" id="3.10.50.30">
    <property type="entry name" value="Transcription elongation factor, GreA/GreB, C-terminal domain"/>
    <property type="match status" value="1"/>
</dbReference>
<gene>
    <name evidence="12" type="primary">greA_2</name>
    <name evidence="8" type="synonym">greA</name>
    <name evidence="12" type="ORF">NF27_IN00490</name>
</gene>
<protein>
    <recommendedName>
        <fullName evidence="2 8">Transcription elongation factor GreA</fullName>
    </recommendedName>
    <alternativeName>
        <fullName evidence="7 8">Transcript cleavage factor GreA</fullName>
    </alternativeName>
</protein>
<dbReference type="PANTHER" id="PTHR30437">
    <property type="entry name" value="TRANSCRIPTION ELONGATION FACTOR GREA"/>
    <property type="match status" value="1"/>
</dbReference>
<dbReference type="EMBL" id="JSWE01000206">
    <property type="protein sequence ID" value="KIE04308.1"/>
    <property type="molecule type" value="Genomic_DNA"/>
</dbReference>
<dbReference type="InterPro" id="IPR036953">
    <property type="entry name" value="GreA/GreB_C_sf"/>
</dbReference>
<comment type="function">
    <text evidence="6 8 9">Necessary for efficient RNA polymerase transcription elongation past template-encoded arresting sites. The arresting sites in DNA have the property of trapping a certain fraction of elongating RNA polymerases that pass through, resulting in locked ternary complexes. Cleavage of the nascent transcript by cleavage factors such as GreA or GreB allows the resumption of elongation from the new 3'terminus. GreA releases sequences of 2 to 3 nucleotides.</text>
</comment>
<evidence type="ECO:0000313" key="12">
    <source>
        <dbReference type="EMBL" id="KIE04308.1"/>
    </source>
</evidence>
<keyword evidence="12" id="KW-0648">Protein biosynthesis</keyword>
<dbReference type="GO" id="GO:0032784">
    <property type="term" value="P:regulation of DNA-templated transcription elongation"/>
    <property type="evidence" value="ECO:0007669"/>
    <property type="project" value="UniProtKB-UniRule"/>
</dbReference>
<evidence type="ECO:0000256" key="4">
    <source>
        <dbReference type="ARBA" id="ARBA00023125"/>
    </source>
</evidence>
<sequence>MKYKELVMSDKFPITPEGYEKLNQELTKLKSVERPAVIIAIAEARAHGDLSENAEYSAAREKQGFIEAKLADLESKLSRAEIIDVKSLSGDKVVFGATVTLVDEDTEEEVVYRIVSDIEADISKGAISFSSPVAKALLGRNKGETVEVYTPKGLKYYEILDVQFIS</sequence>
<name>A0A0C1QJD8_9RICK</name>
<dbReference type="InterPro" id="IPR001437">
    <property type="entry name" value="Tscrpt_elong_fac_GreA/B_C"/>
</dbReference>
<dbReference type="GO" id="GO:0006354">
    <property type="term" value="P:DNA-templated transcription elongation"/>
    <property type="evidence" value="ECO:0007669"/>
    <property type="project" value="TreeGrafter"/>
</dbReference>
<evidence type="ECO:0000259" key="10">
    <source>
        <dbReference type="Pfam" id="PF01272"/>
    </source>
</evidence>
<dbReference type="GO" id="GO:0003677">
    <property type="term" value="F:DNA binding"/>
    <property type="evidence" value="ECO:0007669"/>
    <property type="project" value="UniProtKB-UniRule"/>
</dbReference>
<comment type="caution">
    <text evidence="12">The sequence shown here is derived from an EMBL/GenBank/DDBJ whole genome shotgun (WGS) entry which is preliminary data.</text>
</comment>
<dbReference type="NCBIfam" id="NF001264">
    <property type="entry name" value="PRK00226.1-5"/>
    <property type="match status" value="1"/>
</dbReference>
<dbReference type="InterPro" id="IPR036805">
    <property type="entry name" value="Tscrpt_elong_fac_GreA/B_N_sf"/>
</dbReference>
<dbReference type="InterPro" id="IPR023459">
    <property type="entry name" value="Tscrpt_elong_fac_GreA/B_fam"/>
</dbReference>
<evidence type="ECO:0000256" key="6">
    <source>
        <dbReference type="ARBA" id="ARBA00024916"/>
    </source>
</evidence>
<dbReference type="InterPro" id="IPR018151">
    <property type="entry name" value="TF_GreA/GreB_CS"/>
</dbReference>
<dbReference type="NCBIfam" id="TIGR01462">
    <property type="entry name" value="greA"/>
    <property type="match status" value="1"/>
</dbReference>
<dbReference type="PROSITE" id="PS00830">
    <property type="entry name" value="GREAB_2"/>
    <property type="match status" value="1"/>
</dbReference>
<dbReference type="PANTHER" id="PTHR30437:SF4">
    <property type="entry name" value="TRANSCRIPTION ELONGATION FACTOR GREA"/>
    <property type="match status" value="1"/>
</dbReference>
<evidence type="ECO:0000313" key="13">
    <source>
        <dbReference type="Proteomes" id="UP000031258"/>
    </source>
</evidence>
<comment type="similarity">
    <text evidence="1 8 9">Belongs to the GreA/GreB family.</text>
</comment>
<evidence type="ECO:0000256" key="1">
    <source>
        <dbReference type="ARBA" id="ARBA00008213"/>
    </source>
</evidence>
<dbReference type="InterPro" id="IPR028624">
    <property type="entry name" value="Tscrpt_elong_fac_GreA/B"/>
</dbReference>
<dbReference type="NCBIfam" id="NF001263">
    <property type="entry name" value="PRK00226.1-4"/>
    <property type="match status" value="1"/>
</dbReference>
<dbReference type="Pfam" id="PF01272">
    <property type="entry name" value="GreA_GreB"/>
    <property type="match status" value="1"/>
</dbReference>
<keyword evidence="5 8" id="KW-0804">Transcription</keyword>
<feature type="domain" description="Transcription elongation factor GreA/GreB C-terminal" evidence="10">
    <location>
        <begin position="90"/>
        <end position="163"/>
    </location>
</feature>
<keyword evidence="4 8" id="KW-0238">DNA-binding</keyword>
<dbReference type="PIRSF" id="PIRSF006092">
    <property type="entry name" value="GreA_GreB"/>
    <property type="match status" value="1"/>
</dbReference>
<evidence type="ECO:0000256" key="7">
    <source>
        <dbReference type="ARBA" id="ARBA00030776"/>
    </source>
</evidence>
<dbReference type="PROSITE" id="PS00829">
    <property type="entry name" value="GREAB_1"/>
    <property type="match status" value="1"/>
</dbReference>
<dbReference type="FunFam" id="3.10.50.30:FF:000001">
    <property type="entry name" value="Transcription elongation factor GreA"/>
    <property type="match status" value="1"/>
</dbReference>